<name>A0AAD8KI71_TARER</name>
<evidence type="ECO:0000313" key="3">
    <source>
        <dbReference type="Proteomes" id="UP001229421"/>
    </source>
</evidence>
<dbReference type="EMBL" id="JAUHHV010000006">
    <property type="protein sequence ID" value="KAK1421851.1"/>
    <property type="molecule type" value="Genomic_DNA"/>
</dbReference>
<feature type="compositionally biased region" description="Basic and acidic residues" evidence="1">
    <location>
        <begin position="24"/>
        <end position="52"/>
    </location>
</feature>
<feature type="compositionally biased region" description="Basic and acidic residues" evidence="1">
    <location>
        <begin position="100"/>
        <end position="109"/>
    </location>
</feature>
<keyword evidence="3" id="KW-1185">Reference proteome</keyword>
<gene>
    <name evidence="2" type="ORF">QVD17_24524</name>
</gene>
<reference evidence="2" key="1">
    <citation type="journal article" date="2023" name="bioRxiv">
        <title>Improved chromosome-level genome assembly for marigold (Tagetes erecta).</title>
        <authorList>
            <person name="Jiang F."/>
            <person name="Yuan L."/>
            <person name="Wang S."/>
            <person name="Wang H."/>
            <person name="Xu D."/>
            <person name="Wang A."/>
            <person name="Fan W."/>
        </authorList>
    </citation>
    <scope>NUCLEOTIDE SEQUENCE</scope>
    <source>
        <strain evidence="2">WSJ</strain>
        <tissue evidence="2">Leaf</tissue>
    </source>
</reference>
<protein>
    <submittedName>
        <fullName evidence="2">Uncharacterized protein</fullName>
    </submittedName>
</protein>
<evidence type="ECO:0000256" key="1">
    <source>
        <dbReference type="SAM" id="MobiDB-lite"/>
    </source>
</evidence>
<comment type="caution">
    <text evidence="2">The sequence shown here is derived from an EMBL/GenBank/DDBJ whole genome shotgun (WGS) entry which is preliminary data.</text>
</comment>
<evidence type="ECO:0000313" key="2">
    <source>
        <dbReference type="EMBL" id="KAK1421851.1"/>
    </source>
</evidence>
<feature type="compositionally biased region" description="Basic residues" evidence="1">
    <location>
        <begin position="13"/>
        <end position="23"/>
    </location>
</feature>
<proteinExistence type="predicted"/>
<dbReference type="Proteomes" id="UP001229421">
    <property type="component" value="Unassembled WGS sequence"/>
</dbReference>
<feature type="region of interest" description="Disordered" evidence="1">
    <location>
        <begin position="1"/>
        <end position="57"/>
    </location>
</feature>
<organism evidence="2 3">
    <name type="scientific">Tagetes erecta</name>
    <name type="common">African marigold</name>
    <dbReference type="NCBI Taxonomy" id="13708"/>
    <lineage>
        <taxon>Eukaryota</taxon>
        <taxon>Viridiplantae</taxon>
        <taxon>Streptophyta</taxon>
        <taxon>Embryophyta</taxon>
        <taxon>Tracheophyta</taxon>
        <taxon>Spermatophyta</taxon>
        <taxon>Magnoliopsida</taxon>
        <taxon>eudicotyledons</taxon>
        <taxon>Gunneridae</taxon>
        <taxon>Pentapetalae</taxon>
        <taxon>asterids</taxon>
        <taxon>campanulids</taxon>
        <taxon>Asterales</taxon>
        <taxon>Asteraceae</taxon>
        <taxon>Asteroideae</taxon>
        <taxon>Heliantheae alliance</taxon>
        <taxon>Tageteae</taxon>
        <taxon>Tagetes</taxon>
    </lineage>
</organism>
<feature type="region of interest" description="Disordered" evidence="1">
    <location>
        <begin position="91"/>
        <end position="136"/>
    </location>
</feature>
<accession>A0AAD8KI71</accession>
<sequence>MAGTKNIRGGGRSGRKGKPPGKKKTVEDDHEESVRTETIRTETEGSSRHTDEGFTLEPVVRKAIADEVYQVMQRTLPLIMTEALKTVTKELEQENEDEMNNQKKEAEAKKTKHKGNGDDVDSEDEMVKGCSLPVDS</sequence>
<dbReference type="AlphaFoldDB" id="A0AAD8KI71"/>